<evidence type="ECO:0000256" key="10">
    <source>
        <dbReference type="ARBA" id="ARBA00022859"/>
    </source>
</evidence>
<dbReference type="GO" id="GO:0004252">
    <property type="term" value="F:serine-type endopeptidase activity"/>
    <property type="evidence" value="ECO:0007669"/>
    <property type="project" value="UniProtKB-UniRule"/>
</dbReference>
<dbReference type="GO" id="GO:0051604">
    <property type="term" value="P:protein maturation"/>
    <property type="evidence" value="ECO:0007669"/>
    <property type="project" value="UniProtKB-ARBA"/>
</dbReference>
<dbReference type="Gene3D" id="2.40.10.10">
    <property type="entry name" value="Trypsin-like serine proteases"/>
    <property type="match status" value="2"/>
</dbReference>
<keyword evidence="8 15" id="KW-0720">Serine protease</keyword>
<evidence type="ECO:0000256" key="12">
    <source>
        <dbReference type="ARBA" id="ARBA00023157"/>
    </source>
</evidence>
<reference evidence="19" key="1">
    <citation type="submission" date="2013-09" db="EMBL/GenBank/DDBJ databases">
        <title>The Genome Sequence of Anopheles culicifacies species A.</title>
        <authorList>
            <consortium name="The Broad Institute Genomics Platform"/>
            <person name="Neafsey D.E."/>
            <person name="Besansky N."/>
            <person name="Howell P."/>
            <person name="Walton C."/>
            <person name="Young S.K."/>
            <person name="Zeng Q."/>
            <person name="Gargeya S."/>
            <person name="Fitzgerald M."/>
            <person name="Haas B."/>
            <person name="Abouelleil A."/>
            <person name="Allen A.W."/>
            <person name="Alvarado L."/>
            <person name="Arachchi H.M."/>
            <person name="Berlin A.M."/>
            <person name="Chapman S.B."/>
            <person name="Gainer-Dewar J."/>
            <person name="Goldberg J."/>
            <person name="Griggs A."/>
            <person name="Gujja S."/>
            <person name="Hansen M."/>
            <person name="Howarth C."/>
            <person name="Imamovic A."/>
            <person name="Ireland A."/>
            <person name="Larimer J."/>
            <person name="McCowan C."/>
            <person name="Murphy C."/>
            <person name="Pearson M."/>
            <person name="Poon T.W."/>
            <person name="Priest M."/>
            <person name="Roberts A."/>
            <person name="Saif S."/>
            <person name="Shea T."/>
            <person name="Sisk P."/>
            <person name="Sykes S."/>
            <person name="Wortman J."/>
            <person name="Nusbaum C."/>
            <person name="Birren B."/>
        </authorList>
    </citation>
    <scope>NUCLEOTIDE SEQUENCE [LARGE SCALE GENOMIC DNA]</scope>
    <source>
        <strain evidence="19">A-37</strain>
    </source>
</reference>
<dbReference type="Pfam" id="PF00089">
    <property type="entry name" value="Trypsin"/>
    <property type="match status" value="1"/>
</dbReference>
<keyword evidence="12" id="KW-1015">Disulfide bond</keyword>
<keyword evidence="10" id="KW-0391">Immunity</keyword>
<comment type="similarity">
    <text evidence="14 16">Belongs to the peptidase S1 family. CLIP subfamily.</text>
</comment>
<keyword evidence="9" id="KW-0106">Calcium</keyword>
<sequence>MFHPVLFVVVIIFTFVQQSFTSETDVAPGTICRVDGNVGRCVHFKNDPKYLTLLLKSTRSEEDDTYLLRHVCDRRKGLTCRTGSVNDEACGMQLENRIVGGTQTSIDQYPWMALLQYYNQRKGTKRFACGGVLLNRRFVLTAAHCLVRLPAGVELHKVRLGEWDTESDIDCEDLEDELSCAAPVQDFGYKRIIIHEGYSGNPAERANDIALIELDGTVVYNEFVKPICLPEPETPSKEKLYIGSMWAAGWGRTETASGSRFKLYVPLDVFDLQNCNETYQRRMKVPLTDSQLCALGTPGKDTCNGDSGGPLMKKIKSQHYVVGVVSFGPQKCGNGVPAVYTRVDKFYDWIVSYMVEFEN</sequence>
<dbReference type="EnsemblMetazoa" id="ACUA021346-RA">
    <property type="protein sequence ID" value="ACUA021346-PA"/>
    <property type="gene ID" value="ACUA021346"/>
</dbReference>
<dbReference type="EMBL" id="AXCM01008896">
    <property type="status" value="NOT_ANNOTATED_CDS"/>
    <property type="molecule type" value="Genomic_DNA"/>
</dbReference>
<comment type="domain">
    <text evidence="16">The clip domain consists of 35-55 residues which are 'knitted' together usually by 3 conserved disulfide bonds forming a clip-like compact structure.</text>
</comment>
<dbReference type="PROSITE" id="PS00135">
    <property type="entry name" value="TRYPSIN_SER"/>
    <property type="match status" value="1"/>
</dbReference>
<dbReference type="InterPro" id="IPR043504">
    <property type="entry name" value="Peptidase_S1_PA_chymotrypsin"/>
</dbReference>
<dbReference type="STRING" id="139723.A0A182MLT7"/>
<dbReference type="SUPFAM" id="SSF50494">
    <property type="entry name" value="Trypsin-like serine proteases"/>
    <property type="match status" value="1"/>
</dbReference>
<reference evidence="18" key="2">
    <citation type="submission" date="2020-05" db="UniProtKB">
        <authorList>
            <consortium name="EnsemblMetazoa"/>
        </authorList>
    </citation>
    <scope>IDENTIFICATION</scope>
    <source>
        <strain evidence="18">A-37</strain>
    </source>
</reference>
<dbReference type="PROSITE" id="PS50240">
    <property type="entry name" value="TRYPSIN_DOM"/>
    <property type="match status" value="1"/>
</dbReference>
<evidence type="ECO:0000313" key="19">
    <source>
        <dbReference type="Proteomes" id="UP000075883"/>
    </source>
</evidence>
<dbReference type="PRINTS" id="PR00722">
    <property type="entry name" value="CHYMOTRYPSIN"/>
</dbReference>
<evidence type="ECO:0000256" key="15">
    <source>
        <dbReference type="RuleBase" id="RU363034"/>
    </source>
</evidence>
<dbReference type="Pfam" id="PF12032">
    <property type="entry name" value="CLIP"/>
    <property type="match status" value="1"/>
</dbReference>
<evidence type="ECO:0000256" key="7">
    <source>
        <dbReference type="ARBA" id="ARBA00022801"/>
    </source>
</evidence>
<keyword evidence="13" id="KW-0325">Glycoprotein</keyword>
<accession>A0A182MLT7</accession>
<keyword evidence="6 16" id="KW-0732">Signal</keyword>
<organism evidence="18 19">
    <name type="scientific">Anopheles culicifacies</name>
    <dbReference type="NCBI Taxonomy" id="139723"/>
    <lineage>
        <taxon>Eukaryota</taxon>
        <taxon>Metazoa</taxon>
        <taxon>Ecdysozoa</taxon>
        <taxon>Arthropoda</taxon>
        <taxon>Hexapoda</taxon>
        <taxon>Insecta</taxon>
        <taxon>Pterygota</taxon>
        <taxon>Neoptera</taxon>
        <taxon>Endopterygota</taxon>
        <taxon>Diptera</taxon>
        <taxon>Nematocera</taxon>
        <taxon>Culicoidea</taxon>
        <taxon>Culicidae</taxon>
        <taxon>Anophelinae</taxon>
        <taxon>Anopheles</taxon>
        <taxon>culicifacies species complex</taxon>
    </lineage>
</organism>
<dbReference type="InterPro" id="IPR001254">
    <property type="entry name" value="Trypsin_dom"/>
</dbReference>
<keyword evidence="2 16" id="KW-0964">Secreted</keyword>
<dbReference type="FunFam" id="2.40.10.10:FF:000028">
    <property type="entry name" value="Serine protease easter"/>
    <property type="match status" value="1"/>
</dbReference>
<evidence type="ECO:0000256" key="9">
    <source>
        <dbReference type="ARBA" id="ARBA00022837"/>
    </source>
</evidence>
<dbReference type="Proteomes" id="UP000075883">
    <property type="component" value="Unassembled WGS sequence"/>
</dbReference>
<dbReference type="GO" id="GO:0045087">
    <property type="term" value="P:innate immune response"/>
    <property type="evidence" value="ECO:0007669"/>
    <property type="project" value="UniProtKB-KW"/>
</dbReference>
<dbReference type="GO" id="GO:0046872">
    <property type="term" value="F:metal ion binding"/>
    <property type="evidence" value="ECO:0007669"/>
    <property type="project" value="UniProtKB-KW"/>
</dbReference>
<dbReference type="InterPro" id="IPR009003">
    <property type="entry name" value="Peptidase_S1_PA"/>
</dbReference>
<feature type="chain" id="PRO_5033099198" description="CLIP domain-containing serine protease" evidence="16">
    <location>
        <begin position="22"/>
        <end position="359"/>
    </location>
</feature>
<keyword evidence="5" id="KW-0479">Metal-binding</keyword>
<dbReference type="EC" id="3.4.21.-" evidence="15"/>
<evidence type="ECO:0000256" key="3">
    <source>
        <dbReference type="ARBA" id="ARBA00022588"/>
    </source>
</evidence>
<dbReference type="InterPro" id="IPR001314">
    <property type="entry name" value="Peptidase_S1A"/>
</dbReference>
<evidence type="ECO:0000256" key="1">
    <source>
        <dbReference type="ARBA" id="ARBA00004613"/>
    </source>
</evidence>
<dbReference type="PROSITE" id="PS00134">
    <property type="entry name" value="TRYPSIN_HIS"/>
    <property type="match status" value="1"/>
</dbReference>
<evidence type="ECO:0000256" key="6">
    <source>
        <dbReference type="ARBA" id="ARBA00022729"/>
    </source>
</evidence>
<evidence type="ECO:0000256" key="5">
    <source>
        <dbReference type="ARBA" id="ARBA00022723"/>
    </source>
</evidence>
<dbReference type="InterPro" id="IPR022700">
    <property type="entry name" value="CLIP"/>
</dbReference>
<evidence type="ECO:0000313" key="18">
    <source>
        <dbReference type="EnsemblMetazoa" id="ACUA021346-PA"/>
    </source>
</evidence>
<evidence type="ECO:0000256" key="4">
    <source>
        <dbReference type="ARBA" id="ARBA00022670"/>
    </source>
</evidence>
<evidence type="ECO:0000256" key="13">
    <source>
        <dbReference type="ARBA" id="ARBA00023180"/>
    </source>
</evidence>
<keyword evidence="7 15" id="KW-0378">Hydrolase</keyword>
<dbReference type="SMART" id="SM00020">
    <property type="entry name" value="Tryp_SPc"/>
    <property type="match status" value="1"/>
</dbReference>
<dbReference type="GO" id="GO:0006508">
    <property type="term" value="P:proteolysis"/>
    <property type="evidence" value="ECO:0007669"/>
    <property type="project" value="UniProtKB-KW"/>
</dbReference>
<proteinExistence type="inferred from homology"/>
<comment type="subcellular location">
    <subcellularLocation>
        <location evidence="1 16">Secreted</location>
    </subcellularLocation>
</comment>
<feature type="signal peptide" evidence="16">
    <location>
        <begin position="1"/>
        <end position="21"/>
    </location>
</feature>
<evidence type="ECO:0000256" key="16">
    <source>
        <dbReference type="RuleBase" id="RU366078"/>
    </source>
</evidence>
<dbReference type="GO" id="GO:0005576">
    <property type="term" value="C:extracellular region"/>
    <property type="evidence" value="ECO:0007669"/>
    <property type="project" value="UniProtKB-SubCell"/>
</dbReference>
<name>A0A182MLT7_9DIPT</name>
<evidence type="ECO:0000256" key="14">
    <source>
        <dbReference type="ARBA" id="ARBA00024195"/>
    </source>
</evidence>
<dbReference type="InterPro" id="IPR018114">
    <property type="entry name" value="TRYPSIN_HIS"/>
</dbReference>
<evidence type="ECO:0000256" key="11">
    <source>
        <dbReference type="ARBA" id="ARBA00023145"/>
    </source>
</evidence>
<dbReference type="InterPro" id="IPR051487">
    <property type="entry name" value="Ser/Thr_Proteases_Immune/Dev"/>
</dbReference>
<dbReference type="FunFam" id="2.40.10.10:FF:000078">
    <property type="entry name" value="Serine protease H137"/>
    <property type="match status" value="1"/>
</dbReference>
<keyword evidence="3" id="KW-0399">Innate immunity</keyword>
<dbReference type="CDD" id="cd00190">
    <property type="entry name" value="Tryp_SPc"/>
    <property type="match status" value="1"/>
</dbReference>
<keyword evidence="11" id="KW-0865">Zymogen</keyword>
<feature type="domain" description="Peptidase S1" evidence="17">
    <location>
        <begin position="98"/>
        <end position="355"/>
    </location>
</feature>
<evidence type="ECO:0000256" key="2">
    <source>
        <dbReference type="ARBA" id="ARBA00022525"/>
    </source>
</evidence>
<dbReference type="InterPro" id="IPR033116">
    <property type="entry name" value="TRYPSIN_SER"/>
</dbReference>
<dbReference type="PANTHER" id="PTHR24256">
    <property type="entry name" value="TRYPTASE-RELATED"/>
    <property type="match status" value="1"/>
</dbReference>
<evidence type="ECO:0000256" key="8">
    <source>
        <dbReference type="ARBA" id="ARBA00022825"/>
    </source>
</evidence>
<keyword evidence="19" id="KW-1185">Reference proteome</keyword>
<protein>
    <recommendedName>
        <fullName evidence="16">CLIP domain-containing serine protease</fullName>
        <ecNumber evidence="15">3.4.21.-</ecNumber>
    </recommendedName>
</protein>
<keyword evidence="4 15" id="KW-0645">Protease</keyword>
<dbReference type="AlphaFoldDB" id="A0A182MLT7"/>
<dbReference type="VEuPathDB" id="VectorBase:ACUA021346"/>
<evidence type="ECO:0000259" key="17">
    <source>
        <dbReference type="PROSITE" id="PS50240"/>
    </source>
</evidence>